<dbReference type="AlphaFoldDB" id="A0A1N7GYA8"/>
<dbReference type="RefSeq" id="WP_139194253.1">
    <property type="nucleotide sequence ID" value="NZ_CANNEL010000006.1"/>
</dbReference>
<keyword evidence="1" id="KW-0812">Transmembrane</keyword>
<dbReference type="OrthoDB" id="7873101at2"/>
<dbReference type="Proteomes" id="UP000186019">
    <property type="component" value="Unassembled WGS sequence"/>
</dbReference>
<gene>
    <name evidence="2" type="ORF">SAMN05421666_2230</name>
</gene>
<dbReference type="EMBL" id="FTNV01000002">
    <property type="protein sequence ID" value="SIS17563.1"/>
    <property type="molecule type" value="Genomic_DNA"/>
</dbReference>
<evidence type="ECO:0000313" key="2">
    <source>
        <dbReference type="EMBL" id="SIS17563.1"/>
    </source>
</evidence>
<proteinExistence type="predicted"/>
<protein>
    <submittedName>
        <fullName evidence="2">Uncharacterized protein</fullName>
    </submittedName>
</protein>
<name>A0A1N7GYA8_9RHOB</name>
<sequence length="90" mass="10234">MSHNPEPDFDKEFPRHAALRRRFLAFAKDRPIALAFRVWLFCALFSVCMAWIGGADAFAKPSAKLIVFVALLGWIIPFVDWIAAKKAKNK</sequence>
<keyword evidence="3" id="KW-1185">Reference proteome</keyword>
<keyword evidence="1" id="KW-1133">Transmembrane helix</keyword>
<evidence type="ECO:0000256" key="1">
    <source>
        <dbReference type="SAM" id="Phobius"/>
    </source>
</evidence>
<organism evidence="2 3">
    <name type="scientific">Roseovarius nanhaiticus</name>
    <dbReference type="NCBI Taxonomy" id="573024"/>
    <lineage>
        <taxon>Bacteria</taxon>
        <taxon>Pseudomonadati</taxon>
        <taxon>Pseudomonadota</taxon>
        <taxon>Alphaproteobacteria</taxon>
        <taxon>Rhodobacterales</taxon>
        <taxon>Roseobacteraceae</taxon>
        <taxon>Roseovarius</taxon>
    </lineage>
</organism>
<dbReference type="STRING" id="573024.SAMN05216208_3089"/>
<reference evidence="2 3" key="1">
    <citation type="submission" date="2017-01" db="EMBL/GenBank/DDBJ databases">
        <authorList>
            <person name="Mah S.A."/>
            <person name="Swanson W.J."/>
            <person name="Moy G.W."/>
            <person name="Vacquier V.D."/>
        </authorList>
    </citation>
    <scope>NUCLEOTIDE SEQUENCE [LARGE SCALE GENOMIC DNA]</scope>
    <source>
        <strain evidence="2 3">DSM 29590</strain>
    </source>
</reference>
<accession>A0A1N7GYA8</accession>
<feature type="transmembrane region" description="Helical" evidence="1">
    <location>
        <begin position="32"/>
        <end position="53"/>
    </location>
</feature>
<keyword evidence="1" id="KW-0472">Membrane</keyword>
<evidence type="ECO:0000313" key="3">
    <source>
        <dbReference type="Proteomes" id="UP000186019"/>
    </source>
</evidence>
<feature type="transmembrane region" description="Helical" evidence="1">
    <location>
        <begin position="65"/>
        <end position="84"/>
    </location>
</feature>